<organism evidence="2 3">
    <name type="scientific">Promicromonospora sukumoe</name>
    <dbReference type="NCBI Taxonomy" id="88382"/>
    <lineage>
        <taxon>Bacteria</taxon>
        <taxon>Bacillati</taxon>
        <taxon>Actinomycetota</taxon>
        <taxon>Actinomycetes</taxon>
        <taxon>Micrococcales</taxon>
        <taxon>Promicromonosporaceae</taxon>
        <taxon>Promicromonospora</taxon>
    </lineage>
</organism>
<feature type="compositionally biased region" description="Gly residues" evidence="1">
    <location>
        <begin position="45"/>
        <end position="61"/>
    </location>
</feature>
<evidence type="ECO:0000256" key="1">
    <source>
        <dbReference type="SAM" id="MobiDB-lite"/>
    </source>
</evidence>
<feature type="compositionally biased region" description="Low complexity" evidence="1">
    <location>
        <begin position="1"/>
        <end position="10"/>
    </location>
</feature>
<feature type="region of interest" description="Disordered" evidence="1">
    <location>
        <begin position="45"/>
        <end position="90"/>
    </location>
</feature>
<feature type="compositionally biased region" description="Low complexity" evidence="1">
    <location>
        <begin position="62"/>
        <end position="74"/>
    </location>
</feature>
<feature type="region of interest" description="Disordered" evidence="1">
    <location>
        <begin position="173"/>
        <end position="200"/>
    </location>
</feature>
<accession>A0A7W3JAC7</accession>
<gene>
    <name evidence="2" type="ORF">FHX71_003133</name>
</gene>
<sequence>MSRLRGALADRGARGVRGGRSARLAAGAALSLLLLAGCGSGGGIGGGYGGGGDQGGSGSSGGSSSSSDSGSSGSSSGGGGGGGMTLKITSPDAGATVEVPFTVDLSSSVPLGPTDSGKHHVHVFFDGDDQQYLVVEGDSVQVTDLPAGEHEIDASLRNADHSAAGVETHIDVTVGSAGSGGSGSSGDSSTGGMEGDGGSY</sequence>
<dbReference type="Proteomes" id="UP000540568">
    <property type="component" value="Unassembled WGS sequence"/>
</dbReference>
<proteinExistence type="predicted"/>
<keyword evidence="3" id="KW-1185">Reference proteome</keyword>
<evidence type="ECO:0000313" key="2">
    <source>
        <dbReference type="EMBL" id="MBA8809191.1"/>
    </source>
</evidence>
<name>A0A7W3JAC7_9MICO</name>
<dbReference type="AlphaFoldDB" id="A0A7W3JAC7"/>
<comment type="caution">
    <text evidence="2">The sequence shown here is derived from an EMBL/GenBank/DDBJ whole genome shotgun (WGS) entry which is preliminary data.</text>
</comment>
<dbReference type="RefSeq" id="WP_182617879.1">
    <property type="nucleotide sequence ID" value="NZ_BAAATF010000003.1"/>
</dbReference>
<dbReference type="EMBL" id="JACGWV010000001">
    <property type="protein sequence ID" value="MBA8809191.1"/>
    <property type="molecule type" value="Genomic_DNA"/>
</dbReference>
<protein>
    <recommendedName>
        <fullName evidence="4">DUF4399 domain-containing protein</fullName>
    </recommendedName>
</protein>
<dbReference type="InterPro" id="IPR017868">
    <property type="entry name" value="Filamin/ABP280_repeat-like"/>
</dbReference>
<reference evidence="2 3" key="1">
    <citation type="submission" date="2020-07" db="EMBL/GenBank/DDBJ databases">
        <title>Sequencing the genomes of 1000 actinobacteria strains.</title>
        <authorList>
            <person name="Klenk H.-P."/>
        </authorList>
    </citation>
    <scope>NUCLEOTIDE SEQUENCE [LARGE SCALE GENOMIC DNA]</scope>
    <source>
        <strain evidence="2 3">DSM 44121</strain>
    </source>
</reference>
<dbReference type="PROSITE" id="PS50194">
    <property type="entry name" value="FILAMIN_REPEAT"/>
    <property type="match status" value="1"/>
</dbReference>
<evidence type="ECO:0000313" key="3">
    <source>
        <dbReference type="Proteomes" id="UP000540568"/>
    </source>
</evidence>
<feature type="compositionally biased region" description="Gly residues" evidence="1">
    <location>
        <begin position="75"/>
        <end position="84"/>
    </location>
</feature>
<feature type="region of interest" description="Disordered" evidence="1">
    <location>
        <begin position="1"/>
        <end position="20"/>
    </location>
</feature>
<evidence type="ECO:0008006" key="4">
    <source>
        <dbReference type="Google" id="ProtNLM"/>
    </source>
</evidence>